<dbReference type="EMBL" id="CM043021">
    <property type="protein sequence ID" value="KAI4458178.1"/>
    <property type="molecule type" value="Genomic_DNA"/>
</dbReference>
<dbReference type="Proteomes" id="UP001056778">
    <property type="component" value="Chromosome 7"/>
</dbReference>
<name>A0ACB9STQ9_HOLOL</name>
<evidence type="ECO:0000313" key="2">
    <source>
        <dbReference type="Proteomes" id="UP001056778"/>
    </source>
</evidence>
<evidence type="ECO:0000313" key="1">
    <source>
        <dbReference type="EMBL" id="KAI4458178.1"/>
    </source>
</evidence>
<organism evidence="1 2">
    <name type="scientific">Holotrichia oblita</name>
    <name type="common">Chafer beetle</name>
    <dbReference type="NCBI Taxonomy" id="644536"/>
    <lineage>
        <taxon>Eukaryota</taxon>
        <taxon>Metazoa</taxon>
        <taxon>Ecdysozoa</taxon>
        <taxon>Arthropoda</taxon>
        <taxon>Hexapoda</taxon>
        <taxon>Insecta</taxon>
        <taxon>Pterygota</taxon>
        <taxon>Neoptera</taxon>
        <taxon>Endopterygota</taxon>
        <taxon>Coleoptera</taxon>
        <taxon>Polyphaga</taxon>
        <taxon>Scarabaeiformia</taxon>
        <taxon>Scarabaeidae</taxon>
        <taxon>Melolonthinae</taxon>
        <taxon>Holotrichia</taxon>
    </lineage>
</organism>
<comment type="caution">
    <text evidence="1">The sequence shown here is derived from an EMBL/GenBank/DDBJ whole genome shotgun (WGS) entry which is preliminary data.</text>
</comment>
<proteinExistence type="predicted"/>
<keyword evidence="2" id="KW-1185">Reference proteome</keyword>
<protein>
    <submittedName>
        <fullName evidence="1">Monocarboxylate transporter</fullName>
    </submittedName>
</protein>
<reference evidence="1" key="1">
    <citation type="submission" date="2022-04" db="EMBL/GenBank/DDBJ databases">
        <title>Chromosome-scale genome assembly of Holotrichia oblita Faldermann.</title>
        <authorList>
            <person name="Rongchong L."/>
        </authorList>
    </citation>
    <scope>NUCLEOTIDE SEQUENCE</scope>
    <source>
        <strain evidence="1">81SQS9</strain>
    </source>
</reference>
<accession>A0ACB9STQ9</accession>
<sequence>MNDSGKMSPPNGVLPHNDTPYKLVPSIPKDDLVLTEMAEEDEEQETNDILPPTETEQSDDSSSGDPEIVVPPDGGWGWVVVAASFACNMSVIVLSCTIFGALFRPLKPTKVKDIKNEKPELIMDCSKLPLETRRKMERVLQHMKGNTIHYSHSTITRIMGANNNSDYPTLADVYHTISIPQHDRGKRHDKRLSIPFMHDENNKHQQTKDGALLLEKTTMPMIMNGRRPSERRQRTNSESSHTRSRKNTISEVNRPLYRDDIFFGASLKKLPQYTSRTSIEYNLAVTRMPTKQDIEEEKKQGCKFCPEAVRRTLATMLDISLLKSPSFVLLSISGAFTMMGFYVPFMYLTERAEYRHMHPSFSMWLVSTIGIANTIGRVICGVLSSVPKVNTLAVNNVAMTIGGIATMASGLSSSDWYQFSYAVVFGLAILKLALKLMYNINSLKLFTEAFSYKNHTNKTKAVYYVTGVV</sequence>
<gene>
    <name evidence="1" type="ORF">MML48_7g00018476</name>
</gene>